<gene>
    <name evidence="2" type="ORF">SPTER_30520</name>
</gene>
<evidence type="ECO:0000313" key="2">
    <source>
        <dbReference type="EMBL" id="QDR81644.1"/>
    </source>
</evidence>
<proteinExistence type="predicted"/>
<sequence>MRIKLIGCQATKNEVTGLGLPATVDCEFLDFSWHAFPDELHQEIQRRIDASQNYDLIILTYGRCSHALAGLVSASVPMVVPAAHDCVSLLLGSDRRRQQLSARNPAVYYFSQGWLKYGRDPYAEYQEYLEKYGEEDALYLIQTLYGKYEEAVFIRTCEGETLRQCRQQVNRIAGFFNWKVSEVPGDLALLAAVVNRELLPDVIRVAPGNPIIVEEGNWYADQGKC</sequence>
<dbReference type="KEGG" id="sted:SPTER_30520"/>
<dbReference type="OrthoDB" id="9787351at2"/>
<dbReference type="Proteomes" id="UP000320776">
    <property type="component" value="Chromosome"/>
</dbReference>
<evidence type="ECO:0000259" key="1">
    <source>
        <dbReference type="Pfam" id="PF07796"/>
    </source>
</evidence>
<name>A0A517DWB2_9FIRM</name>
<dbReference type="InterPro" id="IPR012437">
    <property type="entry name" value="DUF1638"/>
</dbReference>
<evidence type="ECO:0000313" key="3">
    <source>
        <dbReference type="Proteomes" id="UP000320776"/>
    </source>
</evidence>
<dbReference type="EMBL" id="CP036259">
    <property type="protein sequence ID" value="QDR81644.1"/>
    <property type="molecule type" value="Genomic_DNA"/>
</dbReference>
<feature type="domain" description="DUF1638" evidence="1">
    <location>
        <begin position="28"/>
        <end position="192"/>
    </location>
</feature>
<protein>
    <recommendedName>
        <fullName evidence="1">DUF1638 domain-containing protein</fullName>
    </recommendedName>
</protein>
<organism evidence="2 3">
    <name type="scientific">Sporomusa termitida</name>
    <dbReference type="NCBI Taxonomy" id="2377"/>
    <lineage>
        <taxon>Bacteria</taxon>
        <taxon>Bacillati</taxon>
        <taxon>Bacillota</taxon>
        <taxon>Negativicutes</taxon>
        <taxon>Selenomonadales</taxon>
        <taxon>Sporomusaceae</taxon>
        <taxon>Sporomusa</taxon>
    </lineage>
</organism>
<dbReference type="AlphaFoldDB" id="A0A517DWB2"/>
<accession>A0A517DWB2</accession>
<dbReference type="Pfam" id="PF07796">
    <property type="entry name" value="DUF1638"/>
    <property type="match status" value="1"/>
</dbReference>
<dbReference type="RefSeq" id="WP_144351113.1">
    <property type="nucleotide sequence ID" value="NZ_CP036259.1"/>
</dbReference>
<reference evidence="2 3" key="1">
    <citation type="submission" date="2019-02" db="EMBL/GenBank/DDBJ databases">
        <title>Closed genome of Sporomusa termitida DSM 4440.</title>
        <authorList>
            <person name="Poehlein A."/>
            <person name="Daniel R."/>
        </authorList>
    </citation>
    <scope>NUCLEOTIDE SEQUENCE [LARGE SCALE GENOMIC DNA]</scope>
    <source>
        <strain evidence="2 3">DSM 4440</strain>
    </source>
</reference>
<keyword evidence="3" id="KW-1185">Reference proteome</keyword>